<dbReference type="OrthoDB" id="7277554at2"/>
<sequence length="552" mass="62837">MPLGVAPLGAQAARGASYGDLSALFTSWRAFEEAPRVNGMPDYTPGTSARRLVELRALQQKLAAIDTTGWTVSQQVDWHIVRAEMNGMLYHLTVLQPFARDPAYYASVRTDESDTPAEEGPTIHGAVRLWRYGIWPRTALDTVRNLTADEITRLTTELRSVPPLLTQARANLADANAKDLWVGGVRAFEEQHDALGVLADRVKARHPKEAALARTIAEARTATEQFTTWLRAEAPRRTGPSGIGKAQYTWYLKNVQLMPLTWEDEVVILRRELARAHTSLRFEEARNASLPPMKTAESPAEFAALQESMLPRYLGFWRDKQLMTMEPWMELALRERFQSFSPEPTRNFFSQATHRDPRTLWTHLFHWWDNMRIKVAPHANPIRREPLRYNVWMSRAEGMATVMEEWTMHAGLYDDSPRSREIVWAMLAARAARGLGNLYAHSNELDMAGAGELHVGWTPRGWMRRDPLLGFEQHLYLRQPGYGATYVSGGRLLEEAIAERGRQLGAQFTMKRFFDELNAAGMIPVSLIYWELTGDDRMIRELKDGQGPLPFR</sequence>
<reference evidence="1 2" key="1">
    <citation type="journal article" date="2014" name="Proc. Natl. Acad. Sci. U.S.A.">
        <title>Functional type 2 photosynthetic reaction centers found in the rare bacterial phylum Gemmatimonadetes.</title>
        <authorList>
            <person name="Zeng Y."/>
            <person name="Feng F."/>
            <person name="Medova H."/>
            <person name="Dean J."/>
            <person name="Koblizek M."/>
        </authorList>
    </citation>
    <scope>NUCLEOTIDE SEQUENCE [LARGE SCALE GENOMIC DNA]</scope>
    <source>
        <strain evidence="1 2">AP64</strain>
    </source>
</reference>
<organism evidence="1 2">
    <name type="scientific">Gemmatimonas phototrophica</name>
    <dbReference type="NCBI Taxonomy" id="1379270"/>
    <lineage>
        <taxon>Bacteria</taxon>
        <taxon>Pseudomonadati</taxon>
        <taxon>Gemmatimonadota</taxon>
        <taxon>Gemmatimonadia</taxon>
        <taxon>Gemmatimonadales</taxon>
        <taxon>Gemmatimonadaceae</taxon>
        <taxon>Gemmatimonas</taxon>
    </lineage>
</organism>
<accession>A0A143BPP2</accession>
<dbReference type="InterPro" id="IPR010281">
    <property type="entry name" value="DUF885"/>
</dbReference>
<gene>
    <name evidence="1" type="ORF">GEMMAAP_17410</name>
</gene>
<protein>
    <recommendedName>
        <fullName evidence="3">DUF885 domain-containing protein</fullName>
    </recommendedName>
</protein>
<keyword evidence="2" id="KW-1185">Reference proteome</keyword>
<dbReference type="STRING" id="1379270.GEMMAAP_17410"/>
<reference evidence="1 2" key="2">
    <citation type="journal article" date="2016" name="Environ. Microbiol. Rep.">
        <title>Metagenomic evidence for the presence of phototrophic Gemmatimonadetes bacteria in diverse environments.</title>
        <authorList>
            <person name="Zeng Y."/>
            <person name="Baumbach J."/>
            <person name="Barbosa E.G."/>
            <person name="Azevedo V."/>
            <person name="Zhang C."/>
            <person name="Koblizek M."/>
        </authorList>
    </citation>
    <scope>NUCLEOTIDE SEQUENCE [LARGE SCALE GENOMIC DNA]</scope>
    <source>
        <strain evidence="1 2">AP64</strain>
    </source>
</reference>
<dbReference type="AlphaFoldDB" id="A0A143BPP2"/>
<dbReference type="Pfam" id="PF05960">
    <property type="entry name" value="DUF885"/>
    <property type="match status" value="1"/>
</dbReference>
<dbReference type="KEGG" id="gph:GEMMAAP_17410"/>
<evidence type="ECO:0000313" key="2">
    <source>
        <dbReference type="Proteomes" id="UP000076404"/>
    </source>
</evidence>
<evidence type="ECO:0008006" key="3">
    <source>
        <dbReference type="Google" id="ProtNLM"/>
    </source>
</evidence>
<dbReference type="eggNOG" id="COG4805">
    <property type="taxonomic scope" value="Bacteria"/>
</dbReference>
<evidence type="ECO:0000313" key="1">
    <source>
        <dbReference type="EMBL" id="AMW06978.1"/>
    </source>
</evidence>
<proteinExistence type="predicted"/>
<dbReference type="EMBL" id="CP011454">
    <property type="protein sequence ID" value="AMW06978.1"/>
    <property type="molecule type" value="Genomic_DNA"/>
</dbReference>
<dbReference type="Proteomes" id="UP000076404">
    <property type="component" value="Chromosome"/>
</dbReference>
<name>A0A143BPP2_9BACT</name>